<feature type="compositionally biased region" description="Low complexity" evidence="11">
    <location>
        <begin position="111"/>
        <end position="121"/>
    </location>
</feature>
<keyword evidence="2" id="KW-0645">Protease</keyword>
<reference evidence="17" key="1">
    <citation type="submission" date="2017-02" db="UniProtKB">
        <authorList>
            <consortium name="WormBaseParasite"/>
        </authorList>
    </citation>
    <scope>IDENTIFICATION</scope>
</reference>
<dbReference type="GO" id="GO:0030574">
    <property type="term" value="P:collagen catabolic process"/>
    <property type="evidence" value="ECO:0007669"/>
    <property type="project" value="TreeGrafter"/>
</dbReference>
<feature type="binding site" evidence="10">
    <location>
        <position position="13"/>
    </location>
    <ligand>
        <name>Ca(2+)</name>
        <dbReference type="ChEBI" id="CHEBI:29108"/>
        <label>3</label>
    </ligand>
</feature>
<dbReference type="Gene3D" id="3.40.390.10">
    <property type="entry name" value="Collagenase (Catalytic Domain)"/>
    <property type="match status" value="1"/>
</dbReference>
<feature type="binding site" evidence="10">
    <location>
        <position position="56"/>
    </location>
    <ligand>
        <name>Zn(2+)</name>
        <dbReference type="ChEBI" id="CHEBI:29105"/>
        <label>2</label>
        <note>catalytic</note>
    </ligand>
</feature>
<feature type="domain" description="Peptidase M10 metallopeptidase" evidence="13">
    <location>
        <begin position="3"/>
        <end position="88"/>
    </location>
</feature>
<evidence type="ECO:0000313" key="17">
    <source>
        <dbReference type="WBParaSite" id="ASIM_0000067001-mRNA-1"/>
    </source>
</evidence>
<feature type="compositionally biased region" description="Acidic residues" evidence="11">
    <location>
        <begin position="95"/>
        <end position="110"/>
    </location>
</feature>
<dbReference type="GO" id="GO:0005615">
    <property type="term" value="C:extracellular space"/>
    <property type="evidence" value="ECO:0007669"/>
    <property type="project" value="TreeGrafter"/>
</dbReference>
<accession>A0A0M3IZI7</accession>
<reference evidence="15 16" key="2">
    <citation type="submission" date="2018-11" db="EMBL/GenBank/DDBJ databases">
        <authorList>
            <consortium name="Pathogen Informatics"/>
        </authorList>
    </citation>
    <scope>NUCLEOTIDE SEQUENCE [LARGE SCALE GENOMIC DNA]</scope>
</reference>
<evidence type="ECO:0000259" key="13">
    <source>
        <dbReference type="Pfam" id="PF00413"/>
    </source>
</evidence>
<dbReference type="SUPFAM" id="SSF55486">
    <property type="entry name" value="Metalloproteases ('zincins'), catalytic domain"/>
    <property type="match status" value="1"/>
</dbReference>
<keyword evidence="10" id="KW-0106">Calcium</keyword>
<evidence type="ECO:0000256" key="2">
    <source>
        <dbReference type="ARBA" id="ARBA00022670"/>
    </source>
</evidence>
<dbReference type="Pfam" id="PF01490">
    <property type="entry name" value="Aa_trans"/>
    <property type="match status" value="1"/>
</dbReference>
<dbReference type="OrthoDB" id="294730at2759"/>
<dbReference type="GO" id="GO:0004222">
    <property type="term" value="F:metalloendopeptidase activity"/>
    <property type="evidence" value="ECO:0007669"/>
    <property type="project" value="InterPro"/>
</dbReference>
<dbReference type="GO" id="GO:0008270">
    <property type="term" value="F:zinc ion binding"/>
    <property type="evidence" value="ECO:0007669"/>
    <property type="project" value="InterPro"/>
</dbReference>
<evidence type="ECO:0000256" key="7">
    <source>
        <dbReference type="ARBA" id="ARBA00022989"/>
    </source>
</evidence>
<evidence type="ECO:0000256" key="6">
    <source>
        <dbReference type="ARBA" id="ARBA00022833"/>
    </source>
</evidence>
<feature type="binding site" evidence="10">
    <location>
        <position position="10"/>
    </location>
    <ligand>
        <name>Ca(2+)</name>
        <dbReference type="ChEBI" id="CHEBI:29108"/>
        <label>3</label>
    </ligand>
</feature>
<dbReference type="AlphaFoldDB" id="A0A0M3IZI7"/>
<evidence type="ECO:0000256" key="8">
    <source>
        <dbReference type="ARBA" id="ARBA00023136"/>
    </source>
</evidence>
<dbReference type="PANTHER" id="PTHR10201">
    <property type="entry name" value="MATRIX METALLOPROTEINASE"/>
    <property type="match status" value="1"/>
</dbReference>
<evidence type="ECO:0000256" key="9">
    <source>
        <dbReference type="PIRSR" id="PIRSR621190-1"/>
    </source>
</evidence>
<dbReference type="GO" id="GO:0006508">
    <property type="term" value="P:proteolysis"/>
    <property type="evidence" value="ECO:0007669"/>
    <property type="project" value="UniProtKB-KW"/>
</dbReference>
<dbReference type="PRINTS" id="PR00138">
    <property type="entry name" value="MATRIXIN"/>
</dbReference>
<keyword evidence="3 12" id="KW-0812">Transmembrane</keyword>
<evidence type="ECO:0000256" key="5">
    <source>
        <dbReference type="ARBA" id="ARBA00022801"/>
    </source>
</evidence>
<evidence type="ECO:0000256" key="3">
    <source>
        <dbReference type="ARBA" id="ARBA00022692"/>
    </source>
</evidence>
<dbReference type="Pfam" id="PF00413">
    <property type="entry name" value="Peptidase_M10"/>
    <property type="match status" value="1"/>
</dbReference>
<dbReference type="PANTHER" id="PTHR10201:SF329">
    <property type="entry name" value="MATRIX METALLOPROTEINASE-C"/>
    <property type="match status" value="1"/>
</dbReference>
<evidence type="ECO:0000313" key="15">
    <source>
        <dbReference type="EMBL" id="VDK17851.1"/>
    </source>
</evidence>
<evidence type="ECO:0000259" key="14">
    <source>
        <dbReference type="Pfam" id="PF01490"/>
    </source>
</evidence>
<comment type="subcellular location">
    <subcellularLocation>
        <location evidence="1">Membrane</location>
    </subcellularLocation>
</comment>
<dbReference type="InterPro" id="IPR013057">
    <property type="entry name" value="AA_transpt_TM"/>
</dbReference>
<dbReference type="EMBL" id="UYRR01000404">
    <property type="protein sequence ID" value="VDK17851.1"/>
    <property type="molecule type" value="Genomic_DNA"/>
</dbReference>
<comment type="cofactor">
    <cofactor evidence="10">
        <name>Zn(2+)</name>
        <dbReference type="ChEBI" id="CHEBI:29105"/>
    </cofactor>
    <text evidence="10">Binds 2 Zn(2+) ions per subunit.</text>
</comment>
<feature type="binding site" evidence="10">
    <location>
        <position position="42"/>
    </location>
    <ligand>
        <name>Zn(2+)</name>
        <dbReference type="ChEBI" id="CHEBI:29105"/>
        <label>2</label>
        <note>catalytic</note>
    </ligand>
</feature>
<keyword evidence="4 10" id="KW-0479">Metal-binding</keyword>
<keyword evidence="6 10" id="KW-0862">Zinc</keyword>
<evidence type="ECO:0000256" key="1">
    <source>
        <dbReference type="ARBA" id="ARBA00004370"/>
    </source>
</evidence>
<sequence>MPTNGLLHFDEDENWVYMDPEKLYYGNQFTDILTVAVHEIGHTLGLDHSRNQRSVMAPFYQSAIDEYGNYVVPKLDSEDIEKIQDIYGRAPVEGTDLELEDDTPSSDDEPTSTPLIPSTTPGATEKPPEDDGHTKSDKPQSPTRRPSSEGPHDVGPPSTTKAPTRSGGRRVPPVRSGDGRGGIVFTWTSWGRGGDGTPQTGSSRTRLRKDFLERLLEKLVGEVVIIQILFSVGAMQTASVPTGYTAIGSSDGDQEFVGSSSLTADQYLRPQRPLGASIRRPFSYLLPTNAPNDATSIASNNTSHSTDDLLREQNLAIRYRFFNRLDPGGGRLTMPDHIVPNDFFSVLPLDDFKDESGKQGSIVTIFSIWNTMMGSSLLAMPWAIQQAGLALGVFIILLVGALSVYSAYRIIQSPSGLCKLFKSIGFVQILMKQSYLNRAIQFPCFEIICS</sequence>
<evidence type="ECO:0000256" key="12">
    <source>
        <dbReference type="SAM" id="Phobius"/>
    </source>
</evidence>
<gene>
    <name evidence="15" type="ORF">ASIM_LOCUS570</name>
</gene>
<evidence type="ECO:0000256" key="10">
    <source>
        <dbReference type="PIRSR" id="PIRSR621190-2"/>
    </source>
</evidence>
<keyword evidence="5" id="KW-0378">Hydrolase</keyword>
<protein>
    <submittedName>
        <fullName evidence="17">Aa_trans domain-containing protein</fullName>
    </submittedName>
</protein>
<feature type="binding site" evidence="10">
    <location>
        <position position="38"/>
    </location>
    <ligand>
        <name>Zn(2+)</name>
        <dbReference type="ChEBI" id="CHEBI:29105"/>
        <label>2</label>
        <note>catalytic</note>
    </ligand>
</feature>
<dbReference type="GO" id="GO:0016020">
    <property type="term" value="C:membrane"/>
    <property type="evidence" value="ECO:0007669"/>
    <property type="project" value="UniProtKB-SubCell"/>
</dbReference>
<dbReference type="InterPro" id="IPR001818">
    <property type="entry name" value="Pept_M10_metallopeptidase"/>
</dbReference>
<feature type="binding site" evidence="10">
    <location>
        <position position="48"/>
    </location>
    <ligand>
        <name>Zn(2+)</name>
        <dbReference type="ChEBI" id="CHEBI:29105"/>
        <label>2</label>
        <note>catalytic</note>
    </ligand>
</feature>
<keyword evidence="16" id="KW-1185">Reference proteome</keyword>
<feature type="compositionally biased region" description="Basic and acidic residues" evidence="11">
    <location>
        <begin position="126"/>
        <end position="138"/>
    </location>
</feature>
<dbReference type="GO" id="GO:0030198">
    <property type="term" value="P:extracellular matrix organization"/>
    <property type="evidence" value="ECO:0007669"/>
    <property type="project" value="TreeGrafter"/>
</dbReference>
<feature type="domain" description="Amino acid transporter transmembrane" evidence="14">
    <location>
        <begin position="364"/>
        <end position="412"/>
    </location>
</feature>
<feature type="transmembrane region" description="Helical" evidence="12">
    <location>
        <begin position="390"/>
        <end position="411"/>
    </location>
</feature>
<evidence type="ECO:0000256" key="4">
    <source>
        <dbReference type="ARBA" id="ARBA00022723"/>
    </source>
</evidence>
<name>A0A0M3IZI7_ANISI</name>
<dbReference type="InterPro" id="IPR024079">
    <property type="entry name" value="MetalloPept_cat_dom_sf"/>
</dbReference>
<proteinExistence type="predicted"/>
<feature type="region of interest" description="Disordered" evidence="11">
    <location>
        <begin position="91"/>
        <end position="204"/>
    </location>
</feature>
<keyword evidence="8 12" id="KW-0472">Membrane</keyword>
<feature type="binding site" evidence="10">
    <location>
        <position position="8"/>
    </location>
    <ligand>
        <name>Zn(2+)</name>
        <dbReference type="ChEBI" id="CHEBI:29105"/>
        <label>1</label>
    </ligand>
</feature>
<feature type="active site" evidence="9">
    <location>
        <position position="39"/>
    </location>
</feature>
<keyword evidence="7 12" id="KW-1133">Transmembrane helix</keyword>
<comment type="cofactor">
    <cofactor evidence="10">
        <name>Ca(2+)</name>
        <dbReference type="ChEBI" id="CHEBI:29108"/>
    </cofactor>
    <text evidence="10">Can bind about 5 Ca(2+) ions per subunit.</text>
</comment>
<evidence type="ECO:0000313" key="16">
    <source>
        <dbReference type="Proteomes" id="UP000267096"/>
    </source>
</evidence>
<dbReference type="WBParaSite" id="ASIM_0000067001-mRNA-1">
    <property type="protein sequence ID" value="ASIM_0000067001-mRNA-1"/>
    <property type="gene ID" value="ASIM_0000067001"/>
</dbReference>
<feature type="binding site" evidence="10">
    <location>
        <position position="13"/>
    </location>
    <ligand>
        <name>Ca(2+)</name>
        <dbReference type="ChEBI" id="CHEBI:29108"/>
        <label>1</label>
    </ligand>
</feature>
<organism evidence="17">
    <name type="scientific">Anisakis simplex</name>
    <name type="common">Herring worm</name>
    <dbReference type="NCBI Taxonomy" id="6269"/>
    <lineage>
        <taxon>Eukaryota</taxon>
        <taxon>Metazoa</taxon>
        <taxon>Ecdysozoa</taxon>
        <taxon>Nematoda</taxon>
        <taxon>Chromadorea</taxon>
        <taxon>Rhabditida</taxon>
        <taxon>Spirurina</taxon>
        <taxon>Ascaridomorpha</taxon>
        <taxon>Ascaridoidea</taxon>
        <taxon>Anisakidae</taxon>
        <taxon>Anisakis</taxon>
        <taxon>Anisakis simplex complex</taxon>
    </lineage>
</organism>
<evidence type="ECO:0000256" key="11">
    <source>
        <dbReference type="SAM" id="MobiDB-lite"/>
    </source>
</evidence>
<dbReference type="Proteomes" id="UP000267096">
    <property type="component" value="Unassembled WGS sequence"/>
</dbReference>
<dbReference type="InterPro" id="IPR021190">
    <property type="entry name" value="Pept_M10A"/>
</dbReference>
<dbReference type="GO" id="GO:0031012">
    <property type="term" value="C:extracellular matrix"/>
    <property type="evidence" value="ECO:0007669"/>
    <property type="project" value="InterPro"/>
</dbReference>